<evidence type="ECO:0000313" key="2">
    <source>
        <dbReference type="Proteomes" id="UP000245876"/>
    </source>
</evidence>
<organism evidence="1 2">
    <name type="scientific">Bifidobacterium callitrichidarum</name>
    <dbReference type="NCBI Taxonomy" id="2052941"/>
    <lineage>
        <taxon>Bacteria</taxon>
        <taxon>Bacillati</taxon>
        <taxon>Actinomycetota</taxon>
        <taxon>Actinomycetes</taxon>
        <taxon>Bifidobacteriales</taxon>
        <taxon>Bifidobacteriaceae</taxon>
        <taxon>Bifidobacterium</taxon>
    </lineage>
</organism>
<dbReference type="AlphaFoldDB" id="A0A2U2N8W3"/>
<accession>A0A2U2N8W3</accession>
<name>A0A2U2N8W3_9BIFI</name>
<sequence>MSEQRKTFSREELREALSTYFASNGSIAIINPRRMADYVFDRYGSRLTPGYGLCRNCGEAATLDENGLCRICAEIIKDRKNRE</sequence>
<reference evidence="1 2" key="1">
    <citation type="journal article" date="2018" name="Int. J. Syst. Evol. Microbiol.">
        <title>Bifidobacterium callitrichidarum sp. nov. from the faeces of the emperor tamarin (Saguinus imperator).</title>
        <authorList>
            <person name="Modesto M."/>
            <person name="Michelini S."/>
            <person name="Sansosti M.C."/>
            <person name="De Filippo C."/>
            <person name="Cavalieri D."/>
            <person name="Qvirist L."/>
            <person name="Andlid T."/>
            <person name="Spiezio C."/>
            <person name="Sandri C."/>
            <person name="Pascarelli S."/>
            <person name="Sgorbati B."/>
            <person name="Mattarelli P."/>
        </authorList>
    </citation>
    <scope>NUCLEOTIDE SEQUENCE [LARGE SCALE GENOMIC DNA]</scope>
    <source>
        <strain evidence="1 2">TRI 5</strain>
    </source>
</reference>
<proteinExistence type="predicted"/>
<dbReference type="EMBL" id="QFFM01000012">
    <property type="protein sequence ID" value="PWG65621.1"/>
    <property type="molecule type" value="Genomic_DNA"/>
</dbReference>
<gene>
    <name evidence="1" type="ORF">DF196_06725</name>
</gene>
<protein>
    <submittedName>
        <fullName evidence="1">Uncharacterized protein</fullName>
    </submittedName>
</protein>
<evidence type="ECO:0000313" key="1">
    <source>
        <dbReference type="EMBL" id="PWG65621.1"/>
    </source>
</evidence>
<keyword evidence="2" id="KW-1185">Reference proteome</keyword>
<dbReference type="Proteomes" id="UP000245876">
    <property type="component" value="Unassembled WGS sequence"/>
</dbReference>
<dbReference type="RefSeq" id="WP_109057090.1">
    <property type="nucleotide sequence ID" value="NZ_QFFM01000012.1"/>
</dbReference>
<comment type="caution">
    <text evidence="1">The sequence shown here is derived from an EMBL/GenBank/DDBJ whole genome shotgun (WGS) entry which is preliminary data.</text>
</comment>